<comment type="similarity">
    <text evidence="5">Belongs to the class-II pyridoxal-phosphate-dependent aminotransferase family. MalY/PatB cystathionine beta-lyase subfamily.</text>
</comment>
<dbReference type="Gene3D" id="3.90.1150.10">
    <property type="entry name" value="Aspartate Aminotransferase, domain 1"/>
    <property type="match status" value="1"/>
</dbReference>
<dbReference type="PATRIC" id="fig|1679444.3.peg.1224"/>
<evidence type="ECO:0000313" key="8">
    <source>
        <dbReference type="Proteomes" id="UP000176204"/>
    </source>
</evidence>
<feature type="domain" description="Aminotransferase class I/classII large" evidence="6">
    <location>
        <begin position="38"/>
        <end position="375"/>
    </location>
</feature>
<dbReference type="InterPro" id="IPR004839">
    <property type="entry name" value="Aminotransferase_I/II_large"/>
</dbReference>
<accession>A0A1C7PAF3</accession>
<comment type="cofactor">
    <cofactor evidence="1">
        <name>pyridoxal 5'-phosphate</name>
        <dbReference type="ChEBI" id="CHEBI:597326"/>
    </cofactor>
</comment>
<dbReference type="InterPro" id="IPR051798">
    <property type="entry name" value="Class-II_PLP-Dep_Aminotrans"/>
</dbReference>
<dbReference type="Proteomes" id="UP000176204">
    <property type="component" value="Chromosome I"/>
</dbReference>
<dbReference type="InterPro" id="IPR027619">
    <property type="entry name" value="C-S_lyase_PatB-like"/>
</dbReference>
<dbReference type="KEGG" id="agl:PYTT_1483"/>
<dbReference type="PANTHER" id="PTHR43525">
    <property type="entry name" value="PROTEIN MALY"/>
    <property type="match status" value="1"/>
</dbReference>
<dbReference type="EMBL" id="LT629973">
    <property type="protein sequence ID" value="SEH89006.1"/>
    <property type="molecule type" value="Genomic_DNA"/>
</dbReference>
<dbReference type="Gene3D" id="3.40.640.10">
    <property type="entry name" value="Type I PLP-dependent aspartate aminotransferase-like (Major domain)"/>
    <property type="match status" value="1"/>
</dbReference>
<keyword evidence="4" id="KW-0456">Lyase</keyword>
<name>A0A1C7PAF3_9BACT</name>
<sequence>MEEHTEIFDIEIPRRGTGSIKWDLHAELQPYWIADMDTPSPECILKALHERVEHGIFGYSYPPADMFDVLTRYMHDRHHADIRPEWCVPMTGCVPALSLVARTWCKPGDAVMTCSPVYPPIRSVHRDAGCDLIEVPHVWDDGAWQFDWEALEKAWQPAARLFVLCNPQNPLGRVWTEEEVTRLAEFCERHEMILCSDEIHCDLVLDEQSEHFTCMRLPDRLRRRCITLTAPSKTYNIAGLGFTFACIPDDTMRDTFRRTIGCTLPEINCFAYVAARAAYMEGEPWRQRLIRHLRRNRDLVYSYVAEHMPAITMHPMQATYLAWMDCSALGVEDPQGYFMEKAGVFLNSGAPFGCPQHVRFNFGTTRERLLKGLEAMARAIG</sequence>
<evidence type="ECO:0000256" key="3">
    <source>
        <dbReference type="ARBA" id="ARBA00022898"/>
    </source>
</evidence>
<gene>
    <name evidence="7" type="ORF">PYTT_1483</name>
</gene>
<evidence type="ECO:0000313" key="7">
    <source>
        <dbReference type="EMBL" id="SEH89006.1"/>
    </source>
</evidence>
<evidence type="ECO:0000256" key="5">
    <source>
        <dbReference type="ARBA" id="ARBA00037974"/>
    </source>
</evidence>
<reference evidence="8" key="1">
    <citation type="submission" date="2016-09" db="EMBL/GenBank/DDBJ databases">
        <authorList>
            <person name="Koehorst J."/>
        </authorList>
    </citation>
    <scope>NUCLEOTIDE SEQUENCE [LARGE SCALE GENOMIC DNA]</scope>
</reference>
<dbReference type="SUPFAM" id="SSF53383">
    <property type="entry name" value="PLP-dependent transferases"/>
    <property type="match status" value="1"/>
</dbReference>
<proteinExistence type="inferred from homology"/>
<dbReference type="RefSeq" id="WP_067777427.1">
    <property type="nucleotide sequence ID" value="NZ_LIGX01000035.1"/>
</dbReference>
<keyword evidence="8" id="KW-1185">Reference proteome</keyword>
<dbReference type="InterPro" id="IPR015424">
    <property type="entry name" value="PyrdxlP-dep_Trfase"/>
</dbReference>
<dbReference type="AlphaFoldDB" id="A0A1C7PAF3"/>
<evidence type="ECO:0000256" key="1">
    <source>
        <dbReference type="ARBA" id="ARBA00001933"/>
    </source>
</evidence>
<dbReference type="NCBIfam" id="TIGR04350">
    <property type="entry name" value="C_S_lyase_PatB"/>
    <property type="match status" value="1"/>
</dbReference>
<keyword evidence="7" id="KW-0808">Transferase</keyword>
<dbReference type="InterPro" id="IPR015421">
    <property type="entry name" value="PyrdxlP-dep_Trfase_major"/>
</dbReference>
<dbReference type="GO" id="GO:0047804">
    <property type="term" value="F:cysteine-S-conjugate beta-lyase activity"/>
    <property type="evidence" value="ECO:0007669"/>
    <property type="project" value="UniProtKB-EC"/>
</dbReference>
<dbReference type="EC" id="4.4.1.13" evidence="2"/>
<keyword evidence="3" id="KW-0663">Pyridoxal phosphate</keyword>
<dbReference type="Pfam" id="PF00155">
    <property type="entry name" value="Aminotran_1_2"/>
    <property type="match status" value="1"/>
</dbReference>
<evidence type="ECO:0000256" key="4">
    <source>
        <dbReference type="ARBA" id="ARBA00023239"/>
    </source>
</evidence>
<dbReference type="GO" id="GO:0016740">
    <property type="term" value="F:transferase activity"/>
    <property type="evidence" value="ECO:0007669"/>
    <property type="project" value="UniProtKB-KW"/>
</dbReference>
<evidence type="ECO:0000256" key="2">
    <source>
        <dbReference type="ARBA" id="ARBA00012224"/>
    </source>
</evidence>
<evidence type="ECO:0000259" key="6">
    <source>
        <dbReference type="Pfam" id="PF00155"/>
    </source>
</evidence>
<dbReference type="InterPro" id="IPR015422">
    <property type="entry name" value="PyrdxlP-dep_Trfase_small"/>
</dbReference>
<dbReference type="CDD" id="cd00609">
    <property type="entry name" value="AAT_like"/>
    <property type="match status" value="1"/>
</dbReference>
<protein>
    <recommendedName>
        <fullName evidence="2">cysteine-S-conjugate beta-lyase</fullName>
        <ecNumber evidence="2">4.4.1.13</ecNumber>
    </recommendedName>
</protein>
<dbReference type="OrthoDB" id="9802872at2"/>
<dbReference type="GO" id="GO:0030170">
    <property type="term" value="F:pyridoxal phosphate binding"/>
    <property type="evidence" value="ECO:0007669"/>
    <property type="project" value="InterPro"/>
</dbReference>
<dbReference type="STRING" id="1679444.PYTT_1483"/>
<organism evidence="7 8">
    <name type="scientific">Akkermansia glycaniphila</name>
    <dbReference type="NCBI Taxonomy" id="1679444"/>
    <lineage>
        <taxon>Bacteria</taxon>
        <taxon>Pseudomonadati</taxon>
        <taxon>Verrucomicrobiota</taxon>
        <taxon>Verrucomicrobiia</taxon>
        <taxon>Verrucomicrobiales</taxon>
        <taxon>Akkermansiaceae</taxon>
        <taxon>Akkermansia</taxon>
    </lineage>
</organism>
<dbReference type="PANTHER" id="PTHR43525:SF1">
    <property type="entry name" value="PROTEIN MALY"/>
    <property type="match status" value="1"/>
</dbReference>